<dbReference type="AlphaFoldDB" id="A0A8X8XLF5"/>
<feature type="region of interest" description="Disordered" evidence="1">
    <location>
        <begin position="69"/>
        <end position="98"/>
    </location>
</feature>
<name>A0A8X8XLF5_SALSN</name>
<keyword evidence="3" id="KW-1185">Reference proteome</keyword>
<protein>
    <submittedName>
        <fullName evidence="2">Uncharacterized protein</fullName>
    </submittedName>
</protein>
<reference evidence="2" key="1">
    <citation type="submission" date="2018-01" db="EMBL/GenBank/DDBJ databases">
        <authorList>
            <person name="Mao J.F."/>
        </authorList>
    </citation>
    <scope>NUCLEOTIDE SEQUENCE</scope>
    <source>
        <strain evidence="2">Huo1</strain>
        <tissue evidence="2">Leaf</tissue>
    </source>
</reference>
<reference evidence="2" key="2">
    <citation type="submission" date="2020-08" db="EMBL/GenBank/DDBJ databases">
        <title>Plant Genome Project.</title>
        <authorList>
            <person name="Zhang R.-G."/>
        </authorList>
    </citation>
    <scope>NUCLEOTIDE SEQUENCE</scope>
    <source>
        <strain evidence="2">Huo1</strain>
        <tissue evidence="2">Leaf</tissue>
    </source>
</reference>
<feature type="compositionally biased region" description="Basic and acidic residues" evidence="1">
    <location>
        <begin position="79"/>
        <end position="98"/>
    </location>
</feature>
<evidence type="ECO:0000256" key="1">
    <source>
        <dbReference type="SAM" id="MobiDB-lite"/>
    </source>
</evidence>
<proteinExistence type="predicted"/>
<organism evidence="2">
    <name type="scientific">Salvia splendens</name>
    <name type="common">Scarlet sage</name>
    <dbReference type="NCBI Taxonomy" id="180675"/>
    <lineage>
        <taxon>Eukaryota</taxon>
        <taxon>Viridiplantae</taxon>
        <taxon>Streptophyta</taxon>
        <taxon>Embryophyta</taxon>
        <taxon>Tracheophyta</taxon>
        <taxon>Spermatophyta</taxon>
        <taxon>Magnoliopsida</taxon>
        <taxon>eudicotyledons</taxon>
        <taxon>Gunneridae</taxon>
        <taxon>Pentapetalae</taxon>
        <taxon>asterids</taxon>
        <taxon>lamiids</taxon>
        <taxon>Lamiales</taxon>
        <taxon>Lamiaceae</taxon>
        <taxon>Nepetoideae</taxon>
        <taxon>Mentheae</taxon>
        <taxon>Salviinae</taxon>
        <taxon>Salvia</taxon>
        <taxon>Salvia subgen. Calosphace</taxon>
        <taxon>core Calosphace</taxon>
    </lineage>
</organism>
<accession>A0A8X8XLF5</accession>
<evidence type="ECO:0000313" key="3">
    <source>
        <dbReference type="Proteomes" id="UP000298416"/>
    </source>
</evidence>
<dbReference type="Proteomes" id="UP000298416">
    <property type="component" value="Unassembled WGS sequence"/>
</dbReference>
<sequence length="146" mass="16060">MWRPLHSLRWARHRSRMCDEGRDLVARHHHRYFSCIYTYLQPIWESELGIEGDDVALGVEVGVAAAGIGGRGGSEELLEDGHDEEHGYEDGGGDEPKRHRIDGVVEVGPVIVFLDVEGGAAGGRRPAAPALFYHAHLMIELSLVAV</sequence>
<comment type="caution">
    <text evidence="2">The sequence shown here is derived from an EMBL/GenBank/DDBJ whole genome shotgun (WGS) entry which is preliminary data.</text>
</comment>
<gene>
    <name evidence="2" type="ORF">SASPL_124013</name>
</gene>
<dbReference type="EMBL" id="PNBA02000008">
    <property type="protein sequence ID" value="KAG6416580.1"/>
    <property type="molecule type" value="Genomic_DNA"/>
</dbReference>
<evidence type="ECO:0000313" key="2">
    <source>
        <dbReference type="EMBL" id="KAG6416580.1"/>
    </source>
</evidence>